<dbReference type="eggNOG" id="ENOG502TA4S">
    <property type="taxonomic scope" value="Eukaryota"/>
</dbReference>
<evidence type="ECO:0000313" key="2">
    <source>
        <dbReference type="Proteomes" id="UP000014254"/>
    </source>
</evidence>
<protein>
    <submittedName>
        <fullName evidence="1">Uncharacterized protein</fullName>
    </submittedName>
</protein>
<dbReference type="EMBL" id="KE123956">
    <property type="protein sequence ID" value="EPB88138.1"/>
    <property type="molecule type" value="Genomic_DNA"/>
</dbReference>
<organism evidence="1 2">
    <name type="scientific">Mucor circinelloides f. circinelloides (strain 1006PhL)</name>
    <name type="common">Mucormycosis agent</name>
    <name type="synonym">Calyptromyces circinelloides</name>
    <dbReference type="NCBI Taxonomy" id="1220926"/>
    <lineage>
        <taxon>Eukaryota</taxon>
        <taxon>Fungi</taxon>
        <taxon>Fungi incertae sedis</taxon>
        <taxon>Mucoromycota</taxon>
        <taxon>Mucoromycotina</taxon>
        <taxon>Mucoromycetes</taxon>
        <taxon>Mucorales</taxon>
        <taxon>Mucorineae</taxon>
        <taxon>Mucoraceae</taxon>
        <taxon>Mucor</taxon>
    </lineage>
</organism>
<dbReference type="InParanoid" id="S2JZ79"/>
<keyword evidence="2" id="KW-1185">Reference proteome</keyword>
<dbReference type="Proteomes" id="UP000014254">
    <property type="component" value="Unassembled WGS sequence"/>
</dbReference>
<accession>S2JZ79</accession>
<dbReference type="STRING" id="1220926.S2JZ79"/>
<dbReference type="OMA" id="STIWNIN"/>
<evidence type="ECO:0000313" key="1">
    <source>
        <dbReference type="EMBL" id="EPB88138.1"/>
    </source>
</evidence>
<gene>
    <name evidence="1" type="ORF">HMPREF1544_05082</name>
</gene>
<sequence length="440" mass="50173">MFITKRRKKQEEAGNTTINNSGVFINKSNVNINYKEQTPEATQAVALKRKGTEEGSTSADGSWNSVELGGAKKYVKVYLSSVYAETDFGGSIDGNQSWLVDDINVSSVLRDYRNEAITGAQMRKILSSSRTLSLSHIFLLSRTFPCVLSRMSPRDGSVIIKSLDVKNNYKSVHGRVVARCHKIQKMLQEEDLDENEYGDILDNMAVRCKNQDEKVAVKIVASLLYRLLNNNSYKEPESNLIIETLRPFILNCIVFETKGIKTEWMTYRMVSEKEQVMIPDFALYCDPLTMIKLELFVVEVKKPGNFSNGHLEVDIVKLGKEMQLALNKLIEKKVKDPEVVALLVEGYKVTTFKMDLQYNGQYRMIELNSFFIVRNNIDDIMLVPSIIEKMYQLKAIIQGTLERLYKAIQGQENAEDRRSYRREACGSPVAVRKEQISELH</sequence>
<dbReference type="OrthoDB" id="2441332at2759"/>
<proteinExistence type="predicted"/>
<name>S2JZ79_MUCC1</name>
<reference evidence="2" key="1">
    <citation type="submission" date="2013-05" db="EMBL/GenBank/DDBJ databases">
        <title>The Genome sequence of Mucor circinelloides f. circinelloides 1006PhL.</title>
        <authorList>
            <consortium name="The Broad Institute Genomics Platform"/>
            <person name="Cuomo C."/>
            <person name="Earl A."/>
            <person name="Findley K."/>
            <person name="Lee S.C."/>
            <person name="Walker B."/>
            <person name="Young S."/>
            <person name="Zeng Q."/>
            <person name="Gargeya S."/>
            <person name="Fitzgerald M."/>
            <person name="Haas B."/>
            <person name="Abouelleil A."/>
            <person name="Allen A.W."/>
            <person name="Alvarado L."/>
            <person name="Arachchi H.M."/>
            <person name="Berlin A.M."/>
            <person name="Chapman S.B."/>
            <person name="Gainer-Dewar J."/>
            <person name="Goldberg J."/>
            <person name="Griggs A."/>
            <person name="Gujja S."/>
            <person name="Hansen M."/>
            <person name="Howarth C."/>
            <person name="Imamovic A."/>
            <person name="Ireland A."/>
            <person name="Larimer J."/>
            <person name="McCowan C."/>
            <person name="Murphy C."/>
            <person name="Pearson M."/>
            <person name="Poon T.W."/>
            <person name="Priest M."/>
            <person name="Roberts A."/>
            <person name="Saif S."/>
            <person name="Shea T."/>
            <person name="Sisk P."/>
            <person name="Sykes S."/>
            <person name="Wortman J."/>
            <person name="Nusbaum C."/>
            <person name="Birren B."/>
        </authorList>
    </citation>
    <scope>NUCLEOTIDE SEQUENCE [LARGE SCALE GENOMIC DNA]</scope>
    <source>
        <strain evidence="2">1006PhL</strain>
    </source>
</reference>
<dbReference type="VEuPathDB" id="FungiDB:HMPREF1544_05082"/>
<dbReference type="AlphaFoldDB" id="S2JZ79"/>